<dbReference type="Proteomes" id="UP001500418">
    <property type="component" value="Unassembled WGS sequence"/>
</dbReference>
<evidence type="ECO:0000313" key="2">
    <source>
        <dbReference type="Proteomes" id="UP001500418"/>
    </source>
</evidence>
<sequence>MGCVGLHVDRPVEEPGDDLAGTYRLVGYDIGDAARSGDGVRNRLLEESLLSLFFMVWPAEGWPYWTSSPEARSAQ</sequence>
<gene>
    <name evidence="1" type="ORF">GCM10009575_067010</name>
</gene>
<dbReference type="EMBL" id="BAAAID010000053">
    <property type="protein sequence ID" value="GAA0946899.1"/>
    <property type="molecule type" value="Genomic_DNA"/>
</dbReference>
<evidence type="ECO:0000313" key="1">
    <source>
        <dbReference type="EMBL" id="GAA0946899.1"/>
    </source>
</evidence>
<keyword evidence="2" id="KW-1185">Reference proteome</keyword>
<protein>
    <submittedName>
        <fullName evidence="1">Uncharacterized protein</fullName>
    </submittedName>
</protein>
<reference evidence="2" key="1">
    <citation type="journal article" date="2019" name="Int. J. Syst. Evol. Microbiol.">
        <title>The Global Catalogue of Microorganisms (GCM) 10K type strain sequencing project: providing services to taxonomists for standard genome sequencing and annotation.</title>
        <authorList>
            <consortium name="The Broad Institute Genomics Platform"/>
            <consortium name="The Broad Institute Genome Sequencing Center for Infectious Disease"/>
            <person name="Wu L."/>
            <person name="Ma J."/>
        </authorList>
    </citation>
    <scope>NUCLEOTIDE SEQUENCE [LARGE SCALE GENOMIC DNA]</scope>
    <source>
        <strain evidence="2">JCM 11444</strain>
    </source>
</reference>
<comment type="caution">
    <text evidence="1">The sequence shown here is derived from an EMBL/GenBank/DDBJ whole genome shotgun (WGS) entry which is preliminary data.</text>
</comment>
<organism evidence="1 2">
    <name type="scientific">Streptomyces rhizosphaericus</name>
    <dbReference type="NCBI Taxonomy" id="114699"/>
    <lineage>
        <taxon>Bacteria</taxon>
        <taxon>Bacillati</taxon>
        <taxon>Actinomycetota</taxon>
        <taxon>Actinomycetes</taxon>
        <taxon>Kitasatosporales</taxon>
        <taxon>Streptomycetaceae</taxon>
        <taxon>Streptomyces</taxon>
        <taxon>Streptomyces violaceusniger group</taxon>
    </lineage>
</organism>
<proteinExistence type="predicted"/>
<accession>A0ABP4B7A3</accession>
<name>A0ABP4B7A3_9ACTN</name>